<dbReference type="InterPro" id="IPR053376">
    <property type="entry name" value="Serine_acetyltransferase"/>
</dbReference>
<sequence length="308" mass="33011">MSSRNFSEQQALTDSSGLGLEQVVSALRTSREVTNKIRHRGDIRELPSRQALAEVLQGLSAALFPTHYGRTDLNDENIDHFVGNTLSFTLNILAEQIRRGLLFVLEESTPEADLNRQAIAVTRQFAAGLPAIRDLLASDIQAAYSGDPAATSISEILLCYPGTTAIIYHRLAHALHGLGAPLLARLIADIAHSATGIDIHPAARIGASFFIDHGTGVVIGETTIIGQRVRLYQAVTLGAKRFPADQDGALIKGNERHPIVEDDVVIYAGATVLGRVTIGKGSTIGGNVWLTRSVPPGSNISQAQMRDD</sequence>
<gene>
    <name evidence="10" type="primary">cysE</name>
    <name evidence="10" type="ordered locus">CFU_2026</name>
</gene>
<accession>G0ABQ0</accession>
<evidence type="ECO:0000259" key="9">
    <source>
        <dbReference type="Pfam" id="PF06426"/>
    </source>
</evidence>
<proteinExistence type="inferred from homology"/>
<keyword evidence="11" id="KW-1185">Reference proteome</keyword>
<feature type="domain" description="Serine acetyltransferase N-terminal" evidence="9">
    <location>
        <begin position="96"/>
        <end position="166"/>
    </location>
</feature>
<evidence type="ECO:0000256" key="1">
    <source>
        <dbReference type="ARBA" id="ARBA00004876"/>
    </source>
</evidence>
<dbReference type="HOGENOM" id="CLU_051638_1_0_4"/>
<comment type="pathway">
    <text evidence="1">Amino-acid biosynthesis; L-cysteine biosynthesis; L-cysteine from L-serine: step 1/2.</text>
</comment>
<dbReference type="InterPro" id="IPR010493">
    <property type="entry name" value="Ser_AcTrfase_N"/>
</dbReference>
<keyword evidence="5" id="KW-0028">Amino-acid biosynthesis</keyword>
<dbReference type="UniPathway" id="UPA00136">
    <property type="reaction ID" value="UER00199"/>
</dbReference>
<evidence type="ECO:0000256" key="6">
    <source>
        <dbReference type="ARBA" id="ARBA00022679"/>
    </source>
</evidence>
<comment type="catalytic activity">
    <reaction evidence="8">
        <text>L-serine + acetyl-CoA = O-acetyl-L-serine + CoA</text>
        <dbReference type="Rhea" id="RHEA:24560"/>
        <dbReference type="ChEBI" id="CHEBI:33384"/>
        <dbReference type="ChEBI" id="CHEBI:57287"/>
        <dbReference type="ChEBI" id="CHEBI:57288"/>
        <dbReference type="ChEBI" id="CHEBI:58340"/>
        <dbReference type="EC" id="2.3.1.30"/>
    </reaction>
</comment>
<dbReference type="EMBL" id="CP002745">
    <property type="protein sequence ID" value="AEK61856.1"/>
    <property type="molecule type" value="Genomic_DNA"/>
</dbReference>
<dbReference type="EC" id="2.3.1.30" evidence="3"/>
<dbReference type="InterPro" id="IPR001451">
    <property type="entry name" value="Hexapep"/>
</dbReference>
<evidence type="ECO:0000256" key="8">
    <source>
        <dbReference type="ARBA" id="ARBA00049486"/>
    </source>
</evidence>
<reference evidence="10 11" key="2">
    <citation type="journal article" date="2006" name="J. Microbiol. Methods">
        <title>Genomic flank-sequencing of plasposon insertion sites for rapid identification of functional genes.</title>
        <authorList>
            <person name="Leveau J.H."/>
            <person name="Gerards S."/>
            <person name="Fritsche K."/>
            <person name="Zondag G."/>
            <person name="van Veen J.A."/>
        </authorList>
    </citation>
    <scope>NUCLEOTIDE SEQUENCE [LARGE SCALE GENOMIC DNA]</scope>
    <source>
        <strain evidence="10 11">Ter331</strain>
    </source>
</reference>
<evidence type="ECO:0000256" key="3">
    <source>
        <dbReference type="ARBA" id="ARBA00013266"/>
    </source>
</evidence>
<dbReference type="SUPFAM" id="SSF51161">
    <property type="entry name" value="Trimeric LpxA-like enzymes"/>
    <property type="match status" value="1"/>
</dbReference>
<evidence type="ECO:0000256" key="4">
    <source>
        <dbReference type="ARBA" id="ARBA00018522"/>
    </source>
</evidence>
<dbReference type="GO" id="GO:0006535">
    <property type="term" value="P:cysteine biosynthetic process from serine"/>
    <property type="evidence" value="ECO:0007669"/>
    <property type="project" value="InterPro"/>
</dbReference>
<keyword evidence="6 10" id="KW-0808">Transferase</keyword>
<dbReference type="NCBIfam" id="NF041874">
    <property type="entry name" value="EPS_EpsC"/>
    <property type="match status" value="1"/>
</dbReference>
<dbReference type="InterPro" id="IPR042122">
    <property type="entry name" value="Ser_AcTrfase_N_sf"/>
</dbReference>
<evidence type="ECO:0000256" key="2">
    <source>
        <dbReference type="ARBA" id="ARBA00007274"/>
    </source>
</evidence>
<dbReference type="KEGG" id="cfu:CFU_2026"/>
<dbReference type="RefSeq" id="WP_014006009.1">
    <property type="nucleotide sequence ID" value="NC_015856.1"/>
</dbReference>
<dbReference type="Gene3D" id="1.10.3130.10">
    <property type="entry name" value="serine acetyltransferase, domain 1"/>
    <property type="match status" value="1"/>
</dbReference>
<dbReference type="Proteomes" id="UP000008392">
    <property type="component" value="Chromosome"/>
</dbReference>
<comment type="similarity">
    <text evidence="2">Belongs to the transferase hexapeptide repeat family.</text>
</comment>
<reference evidence="10 11" key="5">
    <citation type="journal article" date="2011" name="ISME J.">
        <title>Dual transcriptional profiling of a bacterial/fungal confrontation: Collimonas fungivorans versus Aspergillus niger.</title>
        <authorList>
            <person name="Mela F."/>
            <person name="Fritsche K."/>
            <person name="de Boer W."/>
            <person name="van Veen J.A."/>
            <person name="de Graaff L.H."/>
            <person name="van den Berg M."/>
            <person name="Leveau J.H."/>
        </authorList>
    </citation>
    <scope>NUCLEOTIDE SEQUENCE [LARGE SCALE GENOMIC DNA]</scope>
    <source>
        <strain evidence="10 11">Ter331</strain>
    </source>
</reference>
<evidence type="ECO:0000313" key="10">
    <source>
        <dbReference type="EMBL" id="AEK61856.1"/>
    </source>
</evidence>
<dbReference type="Gene3D" id="2.160.10.10">
    <property type="entry name" value="Hexapeptide repeat proteins"/>
    <property type="match status" value="1"/>
</dbReference>
<dbReference type="STRING" id="1005048.CFU_2026"/>
<keyword evidence="7 10" id="KW-0012">Acyltransferase</keyword>
<dbReference type="AlphaFoldDB" id="G0ABQ0"/>
<reference evidence="11" key="6">
    <citation type="submission" date="2011-05" db="EMBL/GenBank/DDBJ databases">
        <title>Complete sequence of Collimonas fungivorans Ter331.</title>
        <authorList>
            <person name="Leveau J.H."/>
        </authorList>
    </citation>
    <scope>NUCLEOTIDE SEQUENCE [LARGE SCALE GENOMIC DNA]</scope>
    <source>
        <strain evidence="11">Ter331</strain>
    </source>
</reference>
<dbReference type="PANTHER" id="PTHR42811">
    <property type="entry name" value="SERINE ACETYLTRANSFERASE"/>
    <property type="match status" value="1"/>
</dbReference>
<dbReference type="GO" id="GO:0009001">
    <property type="term" value="F:serine O-acetyltransferase activity"/>
    <property type="evidence" value="ECO:0007669"/>
    <property type="project" value="UniProtKB-EC"/>
</dbReference>
<dbReference type="eggNOG" id="COG1045">
    <property type="taxonomic scope" value="Bacteria"/>
</dbReference>
<reference evidence="10 11" key="4">
    <citation type="journal article" date="2010" name="Environ. Microbiol.">
        <title>The bacterial genus Collimonas: mycophagy, weathering and other adaptive solutions to life in oligotrophic soil environments.</title>
        <authorList>
            <person name="Leveau J.H."/>
            <person name="Uroz S."/>
            <person name="de Boer W."/>
        </authorList>
    </citation>
    <scope>NUCLEOTIDE SEQUENCE [LARGE SCALE GENOMIC DNA]</scope>
    <source>
        <strain evidence="10 11">Ter331</strain>
    </source>
</reference>
<evidence type="ECO:0000256" key="7">
    <source>
        <dbReference type="ARBA" id="ARBA00023315"/>
    </source>
</evidence>
<reference evidence="10 11" key="1">
    <citation type="journal article" date="2004" name="Environ. Microbiol.">
        <title>Phylogeny-function analysis of (meta)genomic libraries: screening for expression of ribosomal RNA genes by large-insert library fluorescent in situ hybridization (LIL-FISH).</title>
        <authorList>
            <person name="Leveau J.H."/>
            <person name="Gerards S."/>
            <person name="de Boer W."/>
            <person name="van Veen J.A."/>
        </authorList>
    </citation>
    <scope>NUCLEOTIDE SEQUENCE [LARGE SCALE GENOMIC DNA]</scope>
    <source>
        <strain evidence="10 11">Ter331</strain>
    </source>
</reference>
<evidence type="ECO:0000313" key="11">
    <source>
        <dbReference type="Proteomes" id="UP000008392"/>
    </source>
</evidence>
<organism evidence="10 11">
    <name type="scientific">Collimonas fungivorans (strain Ter331)</name>
    <dbReference type="NCBI Taxonomy" id="1005048"/>
    <lineage>
        <taxon>Bacteria</taxon>
        <taxon>Pseudomonadati</taxon>
        <taxon>Pseudomonadota</taxon>
        <taxon>Betaproteobacteria</taxon>
        <taxon>Burkholderiales</taxon>
        <taxon>Oxalobacteraceae</taxon>
        <taxon>Collimonas</taxon>
    </lineage>
</organism>
<evidence type="ECO:0000256" key="5">
    <source>
        <dbReference type="ARBA" id="ARBA00022605"/>
    </source>
</evidence>
<dbReference type="InterPro" id="IPR011004">
    <property type="entry name" value="Trimer_LpxA-like_sf"/>
</dbReference>
<dbReference type="FunFam" id="2.160.10.10:FF:000015">
    <property type="entry name" value="Serine acetyltransferase, plasmid"/>
    <property type="match status" value="1"/>
</dbReference>
<dbReference type="Pfam" id="PF06426">
    <property type="entry name" value="SATase_N"/>
    <property type="match status" value="1"/>
</dbReference>
<reference evidence="10 11" key="3">
    <citation type="journal article" date="2008" name="FEMS Microbiol. Ecol.">
        <title>Identification and characterization of genes underlying chitinolysis in Collimonas fungivorans Ter331.</title>
        <authorList>
            <person name="Fritsche K."/>
            <person name="de Boer W."/>
            <person name="Gerards S."/>
            <person name="van den Berg M."/>
            <person name="van Veen J.A."/>
            <person name="Leveau J.H."/>
        </authorList>
    </citation>
    <scope>NUCLEOTIDE SEQUENCE [LARGE SCALE GENOMIC DNA]</scope>
    <source>
        <strain evidence="10 11">Ter331</strain>
    </source>
</reference>
<name>G0ABQ0_COLFT</name>
<dbReference type="GO" id="GO:0005737">
    <property type="term" value="C:cytoplasm"/>
    <property type="evidence" value="ECO:0007669"/>
    <property type="project" value="InterPro"/>
</dbReference>
<dbReference type="Pfam" id="PF00132">
    <property type="entry name" value="Hexapep"/>
    <property type="match status" value="1"/>
</dbReference>
<dbReference type="InterPro" id="IPR045304">
    <property type="entry name" value="LbH_SAT"/>
</dbReference>
<dbReference type="CDD" id="cd03354">
    <property type="entry name" value="LbH_SAT"/>
    <property type="match status" value="1"/>
</dbReference>
<protein>
    <recommendedName>
        <fullName evidence="4">Serine acetyltransferase</fullName>
        <ecNumber evidence="3">2.3.1.30</ecNumber>
    </recommendedName>
</protein>